<dbReference type="EC" id="4.2.99.18" evidence="3"/>
<comment type="similarity">
    <text evidence="1">Belongs to the FHY3/FAR1 family.</text>
</comment>
<keyword evidence="6 14" id="KW-0863">Zinc-finger</keyword>
<evidence type="ECO:0000259" key="16">
    <source>
        <dbReference type="PROSITE" id="PS50966"/>
    </source>
</evidence>
<comment type="similarity">
    <text evidence="2">Belongs to the FPG family.</text>
</comment>
<evidence type="ECO:0000256" key="1">
    <source>
        <dbReference type="ARBA" id="ARBA00005889"/>
    </source>
</evidence>
<evidence type="ECO:0000256" key="6">
    <source>
        <dbReference type="ARBA" id="ARBA00022771"/>
    </source>
</evidence>
<dbReference type="GO" id="GO:0006284">
    <property type="term" value="P:base-excision repair"/>
    <property type="evidence" value="ECO:0007669"/>
    <property type="project" value="InterPro"/>
</dbReference>
<dbReference type="InterPro" id="IPR010979">
    <property type="entry name" value="Ribosomal_uS13-like_H2TH"/>
</dbReference>
<dbReference type="PANTHER" id="PTHR31669:SF228">
    <property type="entry name" value="PROTEIN FAR1-RELATED SEQUENCE 8"/>
    <property type="match status" value="1"/>
</dbReference>
<dbReference type="SUPFAM" id="SSF81624">
    <property type="entry name" value="N-terminal domain of MutM-like DNA repair proteins"/>
    <property type="match status" value="1"/>
</dbReference>
<dbReference type="FunFam" id="1.10.8.50:FF:000009">
    <property type="entry name" value="Formamidopyrimidine-DNA glycosylase"/>
    <property type="match status" value="1"/>
</dbReference>
<dbReference type="GO" id="GO:0003684">
    <property type="term" value="F:damaged DNA binding"/>
    <property type="evidence" value="ECO:0007669"/>
    <property type="project" value="InterPro"/>
</dbReference>
<dbReference type="Gene3D" id="3.20.190.10">
    <property type="entry name" value="MutM-like, N-terminal"/>
    <property type="match status" value="2"/>
</dbReference>
<evidence type="ECO:0000256" key="12">
    <source>
        <dbReference type="ARBA" id="ARBA00023268"/>
    </source>
</evidence>
<feature type="domain" description="SWIM-type" evidence="16">
    <location>
        <begin position="1010"/>
        <end position="1046"/>
    </location>
</feature>
<dbReference type="PROSITE" id="PS50966">
    <property type="entry name" value="ZF_SWIM"/>
    <property type="match status" value="2"/>
</dbReference>
<keyword evidence="7" id="KW-0378">Hydrolase</keyword>
<keyword evidence="12" id="KW-0511">Multifunctional enzyme</keyword>
<dbReference type="InterPro" id="IPR004330">
    <property type="entry name" value="FAR1_DNA_bnd_dom"/>
</dbReference>
<dbReference type="InterPro" id="IPR031052">
    <property type="entry name" value="FHY3/FAR1"/>
</dbReference>
<feature type="compositionally biased region" description="Basic residues" evidence="15">
    <location>
        <begin position="300"/>
        <end position="310"/>
    </location>
</feature>
<evidence type="ECO:0000256" key="7">
    <source>
        <dbReference type="ARBA" id="ARBA00022801"/>
    </source>
</evidence>
<dbReference type="SMART" id="SM00898">
    <property type="entry name" value="Fapy_DNA_glyco"/>
    <property type="match status" value="1"/>
</dbReference>
<keyword evidence="8" id="KW-0862">Zinc</keyword>
<dbReference type="Pfam" id="PF01149">
    <property type="entry name" value="Fapy_DNA_glyco"/>
    <property type="match status" value="1"/>
</dbReference>
<evidence type="ECO:0000256" key="15">
    <source>
        <dbReference type="SAM" id="MobiDB-lite"/>
    </source>
</evidence>
<feature type="domain" description="SWIM-type" evidence="16">
    <location>
        <begin position="1633"/>
        <end position="1669"/>
    </location>
</feature>
<keyword evidence="4" id="KW-0479">Metal-binding</keyword>
<keyword evidence="9" id="KW-0238">DNA-binding</keyword>
<dbReference type="InterPro" id="IPR018289">
    <property type="entry name" value="MULE_transposase_dom"/>
</dbReference>
<feature type="domain" description="Formamidopyrimidine-DNA glycosylase catalytic" evidence="17">
    <location>
        <begin position="2"/>
        <end position="102"/>
    </location>
</feature>
<feature type="compositionally biased region" description="Basic residues" evidence="15">
    <location>
        <begin position="348"/>
        <end position="360"/>
    </location>
</feature>
<reference evidence="18" key="1">
    <citation type="journal article" date="2023" name="Mol. Ecol. Resour.">
        <title>Chromosome-level genome assembly of a triploid poplar Populus alba 'Berolinensis'.</title>
        <authorList>
            <person name="Chen S."/>
            <person name="Yu Y."/>
            <person name="Wang X."/>
            <person name="Wang S."/>
            <person name="Zhang T."/>
            <person name="Zhou Y."/>
            <person name="He R."/>
            <person name="Meng N."/>
            <person name="Wang Y."/>
            <person name="Liu W."/>
            <person name="Liu Z."/>
            <person name="Liu J."/>
            <person name="Guo Q."/>
            <person name="Huang H."/>
            <person name="Sederoff R.R."/>
            <person name="Wang G."/>
            <person name="Qu G."/>
            <person name="Chen S."/>
        </authorList>
    </citation>
    <scope>NUCLEOTIDE SEQUENCE</scope>
    <source>
        <strain evidence="18">SC-2020</strain>
    </source>
</reference>
<dbReference type="Proteomes" id="UP001164929">
    <property type="component" value="Chromosome 3"/>
</dbReference>
<evidence type="ECO:0000256" key="13">
    <source>
        <dbReference type="ARBA" id="ARBA00023295"/>
    </source>
</evidence>
<dbReference type="SUPFAM" id="SSF46946">
    <property type="entry name" value="S13-like H2TH domain"/>
    <property type="match status" value="1"/>
</dbReference>
<dbReference type="InterPro" id="IPR015886">
    <property type="entry name" value="H2TH_FPG"/>
</dbReference>
<dbReference type="GO" id="GO:0006355">
    <property type="term" value="P:regulation of DNA-templated transcription"/>
    <property type="evidence" value="ECO:0007669"/>
    <property type="project" value="InterPro"/>
</dbReference>
<feature type="region of interest" description="Disordered" evidence="15">
    <location>
        <begin position="287"/>
        <end position="396"/>
    </location>
</feature>
<evidence type="ECO:0000259" key="17">
    <source>
        <dbReference type="PROSITE" id="PS51068"/>
    </source>
</evidence>
<dbReference type="InterPro" id="IPR049332">
    <property type="entry name" value="Fpg-like_C"/>
</dbReference>
<dbReference type="InterPro" id="IPR035937">
    <property type="entry name" value="FPG_N"/>
</dbReference>
<organism evidence="18 19">
    <name type="scientific">Populus alba x Populus x berolinensis</name>
    <dbReference type="NCBI Taxonomy" id="444605"/>
    <lineage>
        <taxon>Eukaryota</taxon>
        <taxon>Viridiplantae</taxon>
        <taxon>Streptophyta</taxon>
        <taxon>Embryophyta</taxon>
        <taxon>Tracheophyta</taxon>
        <taxon>Spermatophyta</taxon>
        <taxon>Magnoliopsida</taxon>
        <taxon>eudicotyledons</taxon>
        <taxon>Gunneridae</taxon>
        <taxon>Pentapetalae</taxon>
        <taxon>rosids</taxon>
        <taxon>fabids</taxon>
        <taxon>Malpighiales</taxon>
        <taxon>Salicaceae</taxon>
        <taxon>Saliceae</taxon>
        <taxon>Populus</taxon>
    </lineage>
</organism>
<evidence type="ECO:0000256" key="3">
    <source>
        <dbReference type="ARBA" id="ARBA00012720"/>
    </source>
</evidence>
<feature type="compositionally biased region" description="Basic and acidic residues" evidence="15">
    <location>
        <begin position="331"/>
        <end position="347"/>
    </location>
</feature>
<feature type="compositionally biased region" description="Acidic residues" evidence="15">
    <location>
        <begin position="365"/>
        <end position="383"/>
    </location>
</feature>
<dbReference type="EMBL" id="JAQIZT010000003">
    <property type="protein sequence ID" value="KAJ7002867.1"/>
    <property type="molecule type" value="Genomic_DNA"/>
</dbReference>
<evidence type="ECO:0000256" key="11">
    <source>
        <dbReference type="ARBA" id="ARBA00023239"/>
    </source>
</evidence>
<protein>
    <recommendedName>
        <fullName evidence="3">DNA-(apurinic or apyrimidinic site) lyase</fullName>
        <ecNumber evidence="3">4.2.99.18</ecNumber>
    </recommendedName>
</protein>
<dbReference type="SMART" id="SM01232">
    <property type="entry name" value="H2TH"/>
    <property type="match status" value="1"/>
</dbReference>
<dbReference type="GO" id="GO:0008270">
    <property type="term" value="F:zinc ion binding"/>
    <property type="evidence" value="ECO:0007669"/>
    <property type="project" value="UniProtKB-KW"/>
</dbReference>
<keyword evidence="10" id="KW-0234">DNA repair</keyword>
<dbReference type="Gene3D" id="1.10.8.50">
    <property type="match status" value="1"/>
</dbReference>
<sequence>MPELPEVEAARRAIEEHCIGKKIKKAIIADDSKVIDGVSPSDFVAALVGKTIVSALRKGKNLWLQLDSPPFPSFQFVNQHAILFLQLDDGLELSFTDKRRFAKVRLLEDPASKPPISELGPDALLEPMTVDELHGSLSKKKIAIKALLLDQAIKSGGRNLIGVANANKYGYGFMPTLWWMVVVSAPGLLQMGFVSGIGNWIADEVLYQARIHPLQISSSLSRESSATLHKCIKEVVQYAVEVDADCDRFPLEWLFHFRWGKKPGKVNGKEIDFIVAGGRTTAYVPGLQKLNGNQAGKAVGKPKARTSKKKRDGDDDDNDNNEDGGSEQATEEEKIARKAKSKRELRPKSPGKKPSAKRKSKASDTDSEEDEGAPAATDEDDDDDQKKKPRRVTSRKQVMIEEVSQNSEQILEEEGDDLEFDSNDLEIEGDDPGIEDNDLGIENNHLELEDKNLENEGHDLPEGNDLEDNCEQLFDIEYHVLENNRDDATVEDVRNGDFLGKDYPPPFVGMEFESYDDAYNYYNCYAKDLGFAIRVKSSWTKRNSKEKRGAVLCCNCEGFKTSKEVHSRRKETRTGCLAMLRLRLVESNRWRVDEVKLEHNHLFDPERAQNSKSHKKMDAGAKRKVEPTVDVEVRTIKLYRTAAVDPLGYGSTNSYEGESSQHVDRSKRLKLKKGDAQIIHNYFCQVQLTNPNFFYLMDLNDEGFLRNVFWIHYRSRAAYGYFSDVVIFDTTCLLNKYEIPLFAFVGVNQHGQSILLGCGLLVDETFETYIWLFRAWLTCMLGRPPQTIITDQCKAMQSAIAEVFPRAHHRFCLPRVAHKILDNLGTLQDYEGFQRTLNMTIHDSLKVDEFEMAWEDMIQRFGIADNEWLRTCYEDRERWVPVYSKDTSFAGISTFLKDESTQFFNGYVNQQTTLKEFFDMNELVLQKKYQKEALDDFESRNSSPILRTGSFYELQLSRVYTNEIFRRFQDEVVMMSSCFGITQVHASGPLVTYVIKERQGEENSRDIKNFEVMYDKRGAEVRCLCSCFNFKGYLCRHALCILNYNEVEEIPPLYILARWRKDLKRFYVPDSGSNNVDIANPVQWFDHLYRQAMQVVEEGCSNERLTNGELNEKEKDLDDGTEEKKEFVAPAVGMEFESYDDAYNYYNCYAKEVGFRVRVKNSWFKRNSREKYGAVLCCSSQGFKRIKDVNRLRKETRTGCPAMVRMRLADSKRWRVLEVMLEHNHSLGAKIYRPVKKVSTGNKRKSLSSSDAEGRTIKLYRALVIDSEGNGNSSLKARDVMNFSELPDQLNLKRGDAQAIYNYFCRMQLTNPNFFYLMDLNDEGHLRNVFWVDARSRASCGYFGDVVYIDNTCLSSKFEIPLVAFVGTNQHSQSVLLGCGLLAGETTESYIWLFKAWITCMSSCSPQTIITDRCRTLQTAIAEVFPRAHHCFGLSHIMKRVPEKLGGLRHYDAIKKAFMKAVYETLKVIDFEVAWGFMVQRFGVGDHDWLQSLYEDRVRWAPVYLKDTVFAGMSAARPGEILNPFFERYVHKQTPLKEFLDKYELALQKKHKEETIADIESRSIGPVLKTRCSFELQLSKLYSKEIFKKFQFEVEEMYSCFSTTQIHVDGPNIIFLVKERVLGESNRREIRDFEVLYNRSAGEVRCICSCFNFYGYLCRHALCVLNFNGVEEIPCKYILQRWKKDYKRLYIPDHSSNDVDSTDHMQWFSQLYRSALQVVEEGVISLEHYSVALEAFEESLNRVREGCGRVARLNCWTCNCKTRDSELAYFCDVIATDTVCLTYKFEAPLVAFIAENHHAILLGCGMLAGETTESYAWLTSHCFILSRIMQGIPETMGELFYFEATQVSLNRAGHYFLEPEEFEAAWEEMTKLHGIRDHRWIQALHEDRKRWVPAYLEQALAGMLLLH</sequence>
<dbReference type="PANTHER" id="PTHR31669">
    <property type="entry name" value="PROTEIN FAR1-RELATED SEQUENCE 10-RELATED"/>
    <property type="match status" value="1"/>
</dbReference>
<evidence type="ECO:0000256" key="5">
    <source>
        <dbReference type="ARBA" id="ARBA00022763"/>
    </source>
</evidence>
<keyword evidence="13" id="KW-0326">Glycosidase</keyword>
<evidence type="ECO:0000256" key="14">
    <source>
        <dbReference type="PROSITE-ProRule" id="PRU00325"/>
    </source>
</evidence>
<dbReference type="InterPro" id="IPR007527">
    <property type="entry name" value="Znf_SWIM"/>
</dbReference>
<evidence type="ECO:0000256" key="4">
    <source>
        <dbReference type="ARBA" id="ARBA00022723"/>
    </source>
</evidence>
<evidence type="ECO:0000256" key="2">
    <source>
        <dbReference type="ARBA" id="ARBA00009409"/>
    </source>
</evidence>
<accession>A0AAD6R645</accession>
<dbReference type="GO" id="GO:0140078">
    <property type="term" value="F:class I DNA-(apurinic or apyrimidinic site) endonuclease activity"/>
    <property type="evidence" value="ECO:0007669"/>
    <property type="project" value="UniProtKB-EC"/>
</dbReference>
<evidence type="ECO:0000256" key="9">
    <source>
        <dbReference type="ARBA" id="ARBA00023125"/>
    </source>
</evidence>
<evidence type="ECO:0000313" key="19">
    <source>
        <dbReference type="Proteomes" id="UP001164929"/>
    </source>
</evidence>
<dbReference type="InterPro" id="IPR012319">
    <property type="entry name" value="FPG_cat"/>
</dbReference>
<dbReference type="Pfam" id="PF21218">
    <property type="entry name" value="Fpg-like_C"/>
    <property type="match status" value="1"/>
</dbReference>
<dbReference type="Pfam" id="PF10551">
    <property type="entry name" value="MULE"/>
    <property type="match status" value="2"/>
</dbReference>
<dbReference type="Pfam" id="PF03101">
    <property type="entry name" value="FAR1"/>
    <property type="match status" value="2"/>
</dbReference>
<proteinExistence type="inferred from homology"/>
<evidence type="ECO:0000256" key="8">
    <source>
        <dbReference type="ARBA" id="ARBA00022833"/>
    </source>
</evidence>
<dbReference type="InterPro" id="IPR006564">
    <property type="entry name" value="Znf_PMZ"/>
</dbReference>
<dbReference type="SMART" id="SM00575">
    <property type="entry name" value="ZnF_PMZ"/>
    <property type="match status" value="2"/>
</dbReference>
<dbReference type="PROSITE" id="PS51068">
    <property type="entry name" value="FPG_CAT"/>
    <property type="match status" value="1"/>
</dbReference>
<feature type="compositionally biased region" description="Acidic residues" evidence="15">
    <location>
        <begin position="314"/>
        <end position="325"/>
    </location>
</feature>
<keyword evidence="5" id="KW-0227">DNA damage</keyword>
<gene>
    <name evidence="18" type="ORF">NC653_008166</name>
</gene>
<comment type="caution">
    <text evidence="18">The sequence shown here is derived from an EMBL/GenBank/DDBJ whole genome shotgun (WGS) entry which is preliminary data.</text>
</comment>
<evidence type="ECO:0000313" key="18">
    <source>
        <dbReference type="EMBL" id="KAJ7002867.1"/>
    </source>
</evidence>
<evidence type="ECO:0000256" key="10">
    <source>
        <dbReference type="ARBA" id="ARBA00023204"/>
    </source>
</evidence>
<dbReference type="Pfam" id="PF06831">
    <property type="entry name" value="H2TH"/>
    <property type="match status" value="1"/>
</dbReference>
<keyword evidence="11" id="KW-0456">Lyase</keyword>
<dbReference type="GO" id="GO:0019104">
    <property type="term" value="F:DNA N-glycosylase activity"/>
    <property type="evidence" value="ECO:0007669"/>
    <property type="project" value="InterPro"/>
</dbReference>
<dbReference type="Pfam" id="PF04434">
    <property type="entry name" value="SWIM"/>
    <property type="match status" value="2"/>
</dbReference>
<keyword evidence="19" id="KW-1185">Reference proteome</keyword>
<name>A0AAD6R645_9ROSI</name>